<feature type="domain" description="WLM" evidence="1">
    <location>
        <begin position="102"/>
        <end position="168"/>
    </location>
</feature>
<organism evidence="2">
    <name type="scientific">viral metagenome</name>
    <dbReference type="NCBI Taxonomy" id="1070528"/>
    <lineage>
        <taxon>unclassified sequences</taxon>
        <taxon>metagenomes</taxon>
        <taxon>organismal metagenomes</taxon>
    </lineage>
</organism>
<protein>
    <recommendedName>
        <fullName evidence="1">WLM domain-containing protein</fullName>
    </recommendedName>
</protein>
<name>A0A6C0J938_9ZZZZ</name>
<reference evidence="2" key="1">
    <citation type="journal article" date="2020" name="Nature">
        <title>Giant virus diversity and host interactions through global metagenomics.</title>
        <authorList>
            <person name="Schulz F."/>
            <person name="Roux S."/>
            <person name="Paez-Espino D."/>
            <person name="Jungbluth S."/>
            <person name="Walsh D.A."/>
            <person name="Denef V.J."/>
            <person name="McMahon K.D."/>
            <person name="Konstantinidis K.T."/>
            <person name="Eloe-Fadrosh E.A."/>
            <person name="Kyrpides N.C."/>
            <person name="Woyke T."/>
        </authorList>
    </citation>
    <scope>NUCLEOTIDE SEQUENCE</scope>
    <source>
        <strain evidence="2">GVMAG-M-3300025860-25</strain>
    </source>
</reference>
<evidence type="ECO:0000259" key="1">
    <source>
        <dbReference type="Pfam" id="PF08325"/>
    </source>
</evidence>
<sequence>MIDFTSFFITAILLTTLFIHIENKDKELTYVKSTVDDRKYLVRNLPDKQQSADMIATVRGNLVKLSQELKNKNEGNIHINRMINNFNPNNIVESEKSNKFTSYSINKGEKTVYCLRSRDDKNKIVELNTMMFVALHELAHTMTKSIGHTKEFWDNFRILLRNAIRIKIYKRINYNENPVKYCGVEITDDPMNFD</sequence>
<evidence type="ECO:0000313" key="2">
    <source>
        <dbReference type="EMBL" id="QHU01380.1"/>
    </source>
</evidence>
<dbReference type="Pfam" id="PF08325">
    <property type="entry name" value="WLM"/>
    <property type="match status" value="1"/>
</dbReference>
<dbReference type="AlphaFoldDB" id="A0A6C0J938"/>
<dbReference type="InterPro" id="IPR013536">
    <property type="entry name" value="WLM_dom"/>
</dbReference>
<accession>A0A6C0J938</accession>
<dbReference type="EMBL" id="MN740339">
    <property type="protein sequence ID" value="QHU01380.1"/>
    <property type="molecule type" value="Genomic_DNA"/>
</dbReference>
<proteinExistence type="predicted"/>